<reference evidence="4" key="1">
    <citation type="submission" date="2025-08" db="UniProtKB">
        <authorList>
            <consortium name="RefSeq"/>
        </authorList>
    </citation>
    <scope>IDENTIFICATION</scope>
    <source>
        <tissue evidence="4">Testes</tissue>
    </source>
</reference>
<keyword evidence="1" id="KW-0472">Membrane</keyword>
<evidence type="ECO:0000313" key="3">
    <source>
        <dbReference type="Proteomes" id="UP000694865"/>
    </source>
</evidence>
<accession>A0ABM0LXA6</accession>
<sequence length="439" mass="48709">MLRVAQSGSLQRWQQVTPVLLSASPLSTPTGKAQLSSHHSHDTLHVLQKNDKKVSPVPPSIQGVQPMSAKPTKDVLSQAQSFLKNQEDRSKVLRDKIQNANQGAACREFHTSVSHGASCGTVVEEWDDEMACVLQGTCLPGSTMYCRTKSMFGKLKLSDVDQGTFGTVQGVRRYSTSSPAFSPVRRLSDSFGRTYEAWDEDLVTQVPVPNKPSFNNIPKIDKATRSYYQAEPRAQFVPVTRFGDAKRSYHTGDIVPLSQRMGRSFETWDEDVAHMIHNLHSKPVFGRPRRDIRPPSDPPKVYVPVSCECMVLQTRHCHTSSSSSPAPVPKSSQRERLKQVFRDYGATVVIFHVSISLLSLGGVYLAVSSGIDLQSWLYKVGVGQAFLDSRIATGASTFVVSYAIYKLFAPVRMAITITATPFIVRYLRKINILKQPVPK</sequence>
<dbReference type="InterPro" id="IPR009688">
    <property type="entry name" value="FAM210A/B-like_dom"/>
</dbReference>
<evidence type="ECO:0000313" key="4">
    <source>
        <dbReference type="RefSeq" id="XP_006812397.1"/>
    </source>
</evidence>
<keyword evidence="1" id="KW-1133">Transmembrane helix</keyword>
<dbReference type="Pfam" id="PF06916">
    <property type="entry name" value="FAM210A-B_dom"/>
    <property type="match status" value="1"/>
</dbReference>
<organism evidence="3 4">
    <name type="scientific">Saccoglossus kowalevskii</name>
    <name type="common">Acorn worm</name>
    <dbReference type="NCBI Taxonomy" id="10224"/>
    <lineage>
        <taxon>Eukaryota</taxon>
        <taxon>Metazoa</taxon>
        <taxon>Hemichordata</taxon>
        <taxon>Enteropneusta</taxon>
        <taxon>Harrimaniidae</taxon>
        <taxon>Saccoglossus</taxon>
    </lineage>
</organism>
<feature type="transmembrane region" description="Helical" evidence="1">
    <location>
        <begin position="344"/>
        <end position="367"/>
    </location>
</feature>
<protein>
    <submittedName>
        <fullName evidence="4">Uncharacterized protein LOC100371904 isoform X2</fullName>
    </submittedName>
</protein>
<dbReference type="PANTHER" id="PTHR21377:SF0">
    <property type="entry name" value="PROTEIN FAM210B, MITOCHONDRIAL"/>
    <property type="match status" value="1"/>
</dbReference>
<feature type="domain" description="DUF1279" evidence="2">
    <location>
        <begin position="336"/>
        <end position="422"/>
    </location>
</feature>
<keyword evidence="1" id="KW-0812">Transmembrane</keyword>
<dbReference type="GeneID" id="100371904"/>
<evidence type="ECO:0000256" key="1">
    <source>
        <dbReference type="SAM" id="Phobius"/>
    </source>
</evidence>
<dbReference type="RefSeq" id="XP_006812397.1">
    <property type="nucleotide sequence ID" value="XM_006812334.1"/>
</dbReference>
<dbReference type="PANTHER" id="PTHR21377">
    <property type="entry name" value="PROTEIN FAM210B, MITOCHONDRIAL"/>
    <property type="match status" value="1"/>
</dbReference>
<dbReference type="Proteomes" id="UP000694865">
    <property type="component" value="Unplaced"/>
</dbReference>
<proteinExistence type="predicted"/>
<gene>
    <name evidence="4" type="primary">LOC100371904</name>
</gene>
<keyword evidence="3" id="KW-1185">Reference proteome</keyword>
<evidence type="ECO:0000259" key="2">
    <source>
        <dbReference type="Pfam" id="PF06916"/>
    </source>
</evidence>
<name>A0ABM0LXA6_SACKO</name>
<dbReference type="InterPro" id="IPR045866">
    <property type="entry name" value="FAM210A/B-like"/>
</dbReference>